<gene>
    <name evidence="14" type="ORF">VW35_01095</name>
</gene>
<evidence type="ECO:0000313" key="14">
    <source>
        <dbReference type="EMBL" id="KKB80832.1"/>
    </source>
</evidence>
<keyword evidence="8 11" id="KW-1133">Transmembrane helix</keyword>
<dbReference type="InterPro" id="IPR004358">
    <property type="entry name" value="Sig_transdc_His_kin-like_C"/>
</dbReference>
<evidence type="ECO:0000256" key="11">
    <source>
        <dbReference type="SAM" id="Phobius"/>
    </source>
</evidence>
<dbReference type="PATRIC" id="fig|361041.3.peg.3606"/>
<keyword evidence="10 11" id="KW-0472">Membrane</keyword>
<dbReference type="GO" id="GO:0005886">
    <property type="term" value="C:plasma membrane"/>
    <property type="evidence" value="ECO:0007669"/>
    <property type="project" value="TreeGrafter"/>
</dbReference>
<dbReference type="PRINTS" id="PR00344">
    <property type="entry name" value="BCTRLSENSOR"/>
</dbReference>
<dbReference type="STRING" id="361041.VW35_01095"/>
<evidence type="ECO:0000256" key="2">
    <source>
        <dbReference type="ARBA" id="ARBA00004370"/>
    </source>
</evidence>
<dbReference type="InterPro" id="IPR003594">
    <property type="entry name" value="HATPase_dom"/>
</dbReference>
<dbReference type="InterPro" id="IPR050428">
    <property type="entry name" value="TCS_sensor_his_kinase"/>
</dbReference>
<dbReference type="InterPro" id="IPR005467">
    <property type="entry name" value="His_kinase_dom"/>
</dbReference>
<keyword evidence="4" id="KW-0597">Phosphoprotein</keyword>
<dbReference type="Proteomes" id="UP000033514">
    <property type="component" value="Unassembled WGS sequence"/>
</dbReference>
<evidence type="ECO:0000259" key="13">
    <source>
        <dbReference type="PROSITE" id="PS50885"/>
    </source>
</evidence>
<dbReference type="RefSeq" id="WP_046141185.1">
    <property type="nucleotide sequence ID" value="NZ_LAJG01000005.1"/>
</dbReference>
<evidence type="ECO:0000256" key="6">
    <source>
        <dbReference type="ARBA" id="ARBA00022692"/>
    </source>
</evidence>
<dbReference type="InterPro" id="IPR036890">
    <property type="entry name" value="HATPase_C_sf"/>
</dbReference>
<accession>A0A0F5LGX8</accession>
<dbReference type="SUPFAM" id="SSF47384">
    <property type="entry name" value="Homodimeric domain of signal transducing histidine kinase"/>
    <property type="match status" value="1"/>
</dbReference>
<keyword evidence="5" id="KW-0808">Transferase</keyword>
<dbReference type="OrthoDB" id="9809567at2"/>
<protein>
    <recommendedName>
        <fullName evidence="3">histidine kinase</fullName>
        <ecNumber evidence="3">2.7.13.3</ecNumber>
    </recommendedName>
</protein>
<dbReference type="PANTHER" id="PTHR45436:SF5">
    <property type="entry name" value="SENSOR HISTIDINE KINASE TRCS"/>
    <property type="match status" value="1"/>
</dbReference>
<evidence type="ECO:0000256" key="1">
    <source>
        <dbReference type="ARBA" id="ARBA00000085"/>
    </source>
</evidence>
<dbReference type="PROSITE" id="PS50885">
    <property type="entry name" value="HAMP"/>
    <property type="match status" value="1"/>
</dbReference>
<evidence type="ECO:0000313" key="15">
    <source>
        <dbReference type="Proteomes" id="UP000033514"/>
    </source>
</evidence>
<dbReference type="SMART" id="SM00387">
    <property type="entry name" value="HATPase_c"/>
    <property type="match status" value="1"/>
</dbReference>
<evidence type="ECO:0000256" key="8">
    <source>
        <dbReference type="ARBA" id="ARBA00022989"/>
    </source>
</evidence>
<reference evidence="14 15" key="1">
    <citation type="submission" date="2015-03" db="EMBL/GenBank/DDBJ databases">
        <authorList>
            <person name="Hassan Y.I."/>
            <person name="Lepp D."/>
            <person name="Zhou T."/>
        </authorList>
    </citation>
    <scope>NUCLEOTIDE SEQUENCE [LARGE SCALE GENOMIC DNA]</scope>
    <source>
        <strain evidence="14 15">GH2-10</strain>
    </source>
</reference>
<dbReference type="PANTHER" id="PTHR45436">
    <property type="entry name" value="SENSOR HISTIDINE KINASE YKOH"/>
    <property type="match status" value="1"/>
</dbReference>
<feature type="transmembrane region" description="Helical" evidence="11">
    <location>
        <begin position="12"/>
        <end position="33"/>
    </location>
</feature>
<keyword evidence="9" id="KW-0902">Two-component regulatory system</keyword>
<feature type="domain" description="HAMP" evidence="13">
    <location>
        <begin position="181"/>
        <end position="232"/>
    </location>
</feature>
<dbReference type="Pfam" id="PF02518">
    <property type="entry name" value="HATPase_c"/>
    <property type="match status" value="1"/>
</dbReference>
<evidence type="ECO:0000256" key="10">
    <source>
        <dbReference type="ARBA" id="ARBA00023136"/>
    </source>
</evidence>
<comment type="subcellular location">
    <subcellularLocation>
        <location evidence="2">Membrane</location>
    </subcellularLocation>
</comment>
<evidence type="ECO:0000259" key="12">
    <source>
        <dbReference type="PROSITE" id="PS50109"/>
    </source>
</evidence>
<evidence type="ECO:0000256" key="4">
    <source>
        <dbReference type="ARBA" id="ARBA00022553"/>
    </source>
</evidence>
<feature type="domain" description="Histidine kinase" evidence="12">
    <location>
        <begin position="240"/>
        <end position="444"/>
    </location>
</feature>
<comment type="caution">
    <text evidence="14">The sequence shown here is derived from an EMBL/GenBank/DDBJ whole genome shotgun (WGS) entry which is preliminary data.</text>
</comment>
<dbReference type="InterPro" id="IPR036097">
    <property type="entry name" value="HisK_dim/P_sf"/>
</dbReference>
<keyword evidence="7" id="KW-0418">Kinase</keyword>
<organism evidence="14 15">
    <name type="scientific">Devosia soli</name>
    <dbReference type="NCBI Taxonomy" id="361041"/>
    <lineage>
        <taxon>Bacteria</taxon>
        <taxon>Pseudomonadati</taxon>
        <taxon>Pseudomonadota</taxon>
        <taxon>Alphaproteobacteria</taxon>
        <taxon>Hyphomicrobiales</taxon>
        <taxon>Devosiaceae</taxon>
        <taxon>Devosia</taxon>
    </lineage>
</organism>
<name>A0A0F5LGX8_9HYPH</name>
<dbReference type="GO" id="GO:0000155">
    <property type="term" value="F:phosphorelay sensor kinase activity"/>
    <property type="evidence" value="ECO:0007669"/>
    <property type="project" value="InterPro"/>
</dbReference>
<evidence type="ECO:0000256" key="9">
    <source>
        <dbReference type="ARBA" id="ARBA00023012"/>
    </source>
</evidence>
<dbReference type="Gene3D" id="1.10.287.130">
    <property type="match status" value="1"/>
</dbReference>
<dbReference type="SUPFAM" id="SSF55874">
    <property type="entry name" value="ATPase domain of HSP90 chaperone/DNA topoisomerase II/histidine kinase"/>
    <property type="match status" value="1"/>
</dbReference>
<comment type="catalytic activity">
    <reaction evidence="1">
        <text>ATP + protein L-histidine = ADP + protein N-phospho-L-histidine.</text>
        <dbReference type="EC" id="2.7.13.3"/>
    </reaction>
</comment>
<proteinExistence type="predicted"/>
<evidence type="ECO:0000256" key="7">
    <source>
        <dbReference type="ARBA" id="ARBA00022777"/>
    </source>
</evidence>
<dbReference type="InterPro" id="IPR003660">
    <property type="entry name" value="HAMP_dom"/>
</dbReference>
<dbReference type="PROSITE" id="PS50109">
    <property type="entry name" value="HIS_KIN"/>
    <property type="match status" value="1"/>
</dbReference>
<dbReference type="Gene3D" id="3.30.565.10">
    <property type="entry name" value="Histidine kinase-like ATPase, C-terminal domain"/>
    <property type="match status" value="1"/>
</dbReference>
<keyword evidence="6 11" id="KW-0812">Transmembrane</keyword>
<evidence type="ECO:0000256" key="5">
    <source>
        <dbReference type="ARBA" id="ARBA00022679"/>
    </source>
</evidence>
<keyword evidence="15" id="KW-1185">Reference proteome</keyword>
<dbReference type="AlphaFoldDB" id="A0A0F5LGX8"/>
<evidence type="ECO:0000256" key="3">
    <source>
        <dbReference type="ARBA" id="ARBA00012438"/>
    </source>
</evidence>
<dbReference type="EC" id="2.7.13.3" evidence="3"/>
<sequence length="445" mass="49224">MKTNSLGLRLMGLAFIMVTISLIMAGVILQTLFVDNLERSVRNDLDAALTRLVALIDPDRADPTILAPLPDPRYEVPMGGRYWQIEALDGEGVARSRSLFDQQIDTAQAPDGNAFHWINGEGLHLILVSRTVEIVNKRFRVTVGEDHDRIHQAGMQYGWDIAKLFSLLGIVIVGAAWAQLRLVLRPLDRLRNAVDDVRRGEVARLEGKFPSEIEPLVDEVNGLLAERETLAQRGRRRASDLAHGLKTPLAALHGIAMRLRDRGDEAEATSIDELALEMSSRVDYQMRLASLRTRTGEHHESSSLNTAILRTVTVLRKTESGEQLHWMVELGDEVHVDIHRQDLMELVGVTLENACKWARSAVVVQIFREADVALLKIIDDGPGIPPKEIQKLGRRGARLDENVPGTGLGLAIATEILDLNAGSITYAEAPRGGLAVTLRLPLARR</sequence>
<dbReference type="EMBL" id="LAJG01000005">
    <property type="protein sequence ID" value="KKB80832.1"/>
    <property type="molecule type" value="Genomic_DNA"/>
</dbReference>